<sequence length="814" mass="83846">MLRRVAIDRYLSWSPVAFVMGALVNRSLLVRLGGVVAAGLLMVGGISVPAAAAAAAGNVDGVYLDHAGAPILDAFVVAWDEDGSYLAGASTDAQGHYLLAGVPEGAVRLSFQTESLIQWAPGELNQEAGRLYQVPADGTLTVDERRLPAGVVSGTVTGADGGPASWVQVNVHDLTHDSYAYTYADDAGRYAVTVWAGDHRVGFGPDSARQWAPQAVREGDADTYSVAAGASVQLDETLLATGTVRGRLTTADGGPLVSAQVQLFEGDRQMYGGYTDDQGDYSFPALPGEYVVGFQADLNGPDQYIPGAVDRSKATVFTVVAGQTVVADDSVLKPASVSGRLAGADGTPKAGFEVNVTSTDDQRGYGATTGPDGTWRVDDVYPGEYQISFTNPAYSRTQWAYGKTSRDDAAVITVDGGASVTVDETWLTGATLAVKAVDEVTGAPVTDFCVQVEADGGYDQGCATGGTATVADLSPGAGVVDVLPGEATYFLRDDDNPVTLVSGQTATITVPLAKGGKVSLTAADRKTGAAVGETCFVLMTAGRGGLPDGYDDCTGSRGGVTTAALAPGTYAAFAVAPGTYGHQWVGPAGGTGDQRAAARIVVTADRTVTAPAARLDQAGSITGVVKGSDGTPIEDANVSFTAWSFGSGPIHDVSTDSRGRYTLGKLGPYAWPLSFSANGHPRQWSGNVGNRFKAVHIPVKAGASATYNIKLSRGAALTGKVTIPAGLPADGWRLTAINAVTGDQMAEFDSYAQGPGGTYRMPVIGSQQVKISWLATGEGNIVKRGWYDHASDQSAATRVAVPASGAKRVDVTLG</sequence>
<dbReference type="Gene3D" id="2.60.40.1120">
    <property type="entry name" value="Carboxypeptidase-like, regulatory domain"/>
    <property type="match status" value="3"/>
</dbReference>
<evidence type="ECO:0000313" key="3">
    <source>
        <dbReference type="EMBL" id="PRX25634.1"/>
    </source>
</evidence>
<name>A0A2T0KPF8_9ACTN</name>
<proteinExistence type="predicted"/>
<keyword evidence="3" id="KW-0378">Hydrolase</keyword>
<dbReference type="EMBL" id="PVMZ01000001">
    <property type="protein sequence ID" value="PRX25634.1"/>
    <property type="molecule type" value="Genomic_DNA"/>
</dbReference>
<gene>
    <name evidence="3" type="ORF">CLV67_101352</name>
</gene>
<comment type="caution">
    <text evidence="3">The sequence shown here is derived from an EMBL/GenBank/DDBJ whole genome shotgun (WGS) entry which is preliminary data.</text>
</comment>
<protein>
    <submittedName>
        <fullName evidence="3">Carboxypeptidase family protein</fullName>
    </submittedName>
</protein>
<keyword evidence="2" id="KW-0812">Transmembrane</keyword>
<dbReference type="AlphaFoldDB" id="A0A2T0KPF8"/>
<keyword evidence="4" id="KW-1185">Reference proteome</keyword>
<dbReference type="InterPro" id="IPR008969">
    <property type="entry name" value="CarboxyPept-like_regulatory"/>
</dbReference>
<keyword evidence="3" id="KW-0645">Protease</keyword>
<dbReference type="InterPro" id="IPR051417">
    <property type="entry name" value="SDr/BOS_complex"/>
</dbReference>
<accession>A0A2T0KPF8</accession>
<dbReference type="Proteomes" id="UP000239415">
    <property type="component" value="Unassembled WGS sequence"/>
</dbReference>
<dbReference type="PANTHER" id="PTHR23303">
    <property type="entry name" value="CARBOXYPEPTIDASE REGULATORY REGION-CONTAINING"/>
    <property type="match status" value="1"/>
</dbReference>
<feature type="transmembrane region" description="Helical" evidence="2">
    <location>
        <begin position="28"/>
        <end position="48"/>
    </location>
</feature>
<evidence type="ECO:0000256" key="1">
    <source>
        <dbReference type="ARBA" id="ARBA00022729"/>
    </source>
</evidence>
<keyword evidence="3" id="KW-0121">Carboxypeptidase</keyword>
<keyword evidence="2" id="KW-1133">Transmembrane helix</keyword>
<keyword evidence="1" id="KW-0732">Signal</keyword>
<dbReference type="SUPFAM" id="SSF49478">
    <property type="entry name" value="Cna protein B-type domain"/>
    <property type="match status" value="1"/>
</dbReference>
<evidence type="ECO:0000256" key="2">
    <source>
        <dbReference type="SAM" id="Phobius"/>
    </source>
</evidence>
<organism evidence="3 4">
    <name type="scientific">Actinoplanes italicus</name>
    <dbReference type="NCBI Taxonomy" id="113567"/>
    <lineage>
        <taxon>Bacteria</taxon>
        <taxon>Bacillati</taxon>
        <taxon>Actinomycetota</taxon>
        <taxon>Actinomycetes</taxon>
        <taxon>Micromonosporales</taxon>
        <taxon>Micromonosporaceae</taxon>
        <taxon>Actinoplanes</taxon>
    </lineage>
</organism>
<evidence type="ECO:0000313" key="4">
    <source>
        <dbReference type="Proteomes" id="UP000239415"/>
    </source>
</evidence>
<reference evidence="3 4" key="1">
    <citation type="submission" date="2018-03" db="EMBL/GenBank/DDBJ databases">
        <title>Genomic Encyclopedia of Archaeal and Bacterial Type Strains, Phase II (KMG-II): from individual species to whole genera.</title>
        <authorList>
            <person name="Goeker M."/>
        </authorList>
    </citation>
    <scope>NUCLEOTIDE SEQUENCE [LARGE SCALE GENOMIC DNA]</scope>
    <source>
        <strain evidence="3 4">DSM 43146</strain>
    </source>
</reference>
<dbReference type="GO" id="GO:0004180">
    <property type="term" value="F:carboxypeptidase activity"/>
    <property type="evidence" value="ECO:0007669"/>
    <property type="project" value="UniProtKB-KW"/>
</dbReference>
<dbReference type="Pfam" id="PF13620">
    <property type="entry name" value="CarboxypepD_reg"/>
    <property type="match status" value="2"/>
</dbReference>
<dbReference type="SUPFAM" id="SSF49464">
    <property type="entry name" value="Carboxypeptidase regulatory domain-like"/>
    <property type="match status" value="3"/>
</dbReference>
<keyword evidence="2" id="KW-0472">Membrane</keyword>